<keyword evidence="4" id="KW-1185">Reference proteome</keyword>
<dbReference type="OrthoDB" id="361847at2759"/>
<feature type="signal peptide" evidence="2">
    <location>
        <begin position="1"/>
        <end position="18"/>
    </location>
</feature>
<comment type="caution">
    <text evidence="3">The sequence shown here is derived from an EMBL/GenBank/DDBJ whole genome shotgun (WGS) entry which is preliminary data.</text>
</comment>
<protein>
    <submittedName>
        <fullName evidence="3">Type IV secretory pathway 4 component</fullName>
    </submittedName>
</protein>
<proteinExistence type="predicted"/>
<dbReference type="Proteomes" id="UP001057455">
    <property type="component" value="Unassembled WGS sequence"/>
</dbReference>
<organism evidence="3 4">
    <name type="scientific">Babesia ovis</name>
    <dbReference type="NCBI Taxonomy" id="5869"/>
    <lineage>
        <taxon>Eukaryota</taxon>
        <taxon>Sar</taxon>
        <taxon>Alveolata</taxon>
        <taxon>Apicomplexa</taxon>
        <taxon>Aconoidasida</taxon>
        <taxon>Piroplasmida</taxon>
        <taxon>Babesiidae</taxon>
        <taxon>Babesia</taxon>
    </lineage>
</organism>
<dbReference type="AlphaFoldDB" id="A0A9W5WTP5"/>
<evidence type="ECO:0000256" key="1">
    <source>
        <dbReference type="SAM" id="Phobius"/>
    </source>
</evidence>
<reference evidence="3" key="1">
    <citation type="submission" date="2019-12" db="EMBL/GenBank/DDBJ databases">
        <title>Genome sequence of Babesia ovis.</title>
        <authorList>
            <person name="Yamagishi J."/>
            <person name="Sevinc F."/>
            <person name="Xuan X."/>
        </authorList>
    </citation>
    <scope>NUCLEOTIDE SEQUENCE</scope>
    <source>
        <strain evidence="3">Selcuk</strain>
    </source>
</reference>
<keyword evidence="2" id="KW-0732">Signal</keyword>
<keyword evidence="1" id="KW-0812">Transmembrane</keyword>
<accession>A0A9W5WTP5</accession>
<feature type="transmembrane region" description="Helical" evidence="1">
    <location>
        <begin position="132"/>
        <end position="152"/>
    </location>
</feature>
<gene>
    <name evidence="3" type="ORF">BaOVIS_004720</name>
</gene>
<evidence type="ECO:0000256" key="2">
    <source>
        <dbReference type="SAM" id="SignalP"/>
    </source>
</evidence>
<name>A0A9W5WTP5_BABOV</name>
<keyword evidence="1" id="KW-0472">Membrane</keyword>
<evidence type="ECO:0000313" key="4">
    <source>
        <dbReference type="Proteomes" id="UP001057455"/>
    </source>
</evidence>
<dbReference type="EMBL" id="BLIY01000003">
    <property type="protein sequence ID" value="GFE53068.1"/>
    <property type="molecule type" value="Genomic_DNA"/>
</dbReference>
<sequence length="201" mass="21357">MQLLLLFVLAVVQALCDSANSAGRSGSEEGRTPARSMSTLSAATLRDCARIYGSGLRVCSAVHADAIASADTAKTGRPKCNEMLCKSLCCKAASKCQSTSFLSLTIEECISSSLQKQTDGCCVVGKSKGATMVYAGGAVGAMIIISGLYFIVSMGSVKVIKGEKPREDETQEKDQTYETKMPHMEVNQLIATDGDDVFWED</sequence>
<keyword evidence="1" id="KW-1133">Transmembrane helix</keyword>
<evidence type="ECO:0000313" key="3">
    <source>
        <dbReference type="EMBL" id="GFE53068.1"/>
    </source>
</evidence>
<feature type="chain" id="PRO_5040722954" evidence="2">
    <location>
        <begin position="19"/>
        <end position="201"/>
    </location>
</feature>